<evidence type="ECO:0000256" key="1">
    <source>
        <dbReference type="SAM" id="MobiDB-lite"/>
    </source>
</evidence>
<name>A0A1X7U0D2_AMPQE</name>
<evidence type="ECO:0000313" key="2">
    <source>
        <dbReference type="EnsemblMetazoa" id="Aqu2.1.21032_001"/>
    </source>
</evidence>
<dbReference type="EnsemblMetazoa" id="Aqu2.1.21032_001">
    <property type="protein sequence ID" value="Aqu2.1.21032_001"/>
    <property type="gene ID" value="Aqu2.1.21032"/>
</dbReference>
<organism evidence="2">
    <name type="scientific">Amphimedon queenslandica</name>
    <name type="common">Sponge</name>
    <dbReference type="NCBI Taxonomy" id="400682"/>
    <lineage>
        <taxon>Eukaryota</taxon>
        <taxon>Metazoa</taxon>
        <taxon>Porifera</taxon>
        <taxon>Demospongiae</taxon>
        <taxon>Heteroscleromorpha</taxon>
        <taxon>Haplosclerida</taxon>
        <taxon>Niphatidae</taxon>
        <taxon>Amphimedon</taxon>
    </lineage>
</organism>
<accession>A0A1X7U0D2</accession>
<dbReference type="AlphaFoldDB" id="A0A1X7U0D2"/>
<sequence>MCSETVVNWEKTALWALQKLTISLYWISEDLLEPGTECYVTSKKNVFDGIVVTHWTEIDVDTVGEKIINKLHTPEMLKGLLMLATDIDKRNAKRKRTDSGKPAKKCMMKKPLKKTNRQCKTRSNVHEAKDEQKYTINVLAVSQNTSSTSSAVVSHDPDCSNVPNDPDCSPISSAVVPNGPSSPTTCTSSTLSTTITCSSTKVSNKLIGEILFSDDQELLNSLCTRNDRLKSKICPPNIQQFHQQALFPPFNQPQPPFNPAVSIPQDFYSPVTQQQSLAPITQQQSLAPITQQQSLAHITQQQSLAAMTQQQSLAPITQQQSLDSVTQEQSLAPITQALHVLAIPSSITPHPLPPSITSPPFSHSITHTPASTPPLSDGLLDPDEVIANYRKLHSISNTGRLAVRLASVSYFGKNVLKRLTVYGLKGNASLPGNKVDTPAEFEPVWTKYVNAINHHASALHKKDKGGVTLELN</sequence>
<proteinExistence type="predicted"/>
<dbReference type="InParanoid" id="A0A1X7U0D2"/>
<protein>
    <submittedName>
        <fullName evidence="2">Uncharacterized protein</fullName>
    </submittedName>
</protein>
<feature type="compositionally biased region" description="Polar residues" evidence="1">
    <location>
        <begin position="363"/>
        <end position="374"/>
    </location>
</feature>
<dbReference type="eggNOG" id="ENOG502SD4T">
    <property type="taxonomic scope" value="Eukaryota"/>
</dbReference>
<feature type="region of interest" description="Disordered" evidence="1">
    <location>
        <begin position="351"/>
        <end position="377"/>
    </location>
</feature>
<reference evidence="2" key="1">
    <citation type="submission" date="2017-05" db="UniProtKB">
        <authorList>
            <consortium name="EnsemblMetazoa"/>
        </authorList>
    </citation>
    <scope>IDENTIFICATION</scope>
</reference>